<dbReference type="Proteomes" id="UP001500466">
    <property type="component" value="Unassembled WGS sequence"/>
</dbReference>
<reference evidence="3" key="1">
    <citation type="journal article" date="2019" name="Int. J. Syst. Evol. Microbiol.">
        <title>The Global Catalogue of Microorganisms (GCM) 10K type strain sequencing project: providing services to taxonomists for standard genome sequencing and annotation.</title>
        <authorList>
            <consortium name="The Broad Institute Genomics Platform"/>
            <consortium name="The Broad Institute Genome Sequencing Center for Infectious Disease"/>
            <person name="Wu L."/>
            <person name="Ma J."/>
        </authorList>
    </citation>
    <scope>NUCLEOTIDE SEQUENCE [LARGE SCALE GENOMIC DNA]</scope>
    <source>
        <strain evidence="3">JCM 17986</strain>
    </source>
</reference>
<dbReference type="RefSeq" id="WP_345680390.1">
    <property type="nucleotide sequence ID" value="NZ_BAABHS010000046.1"/>
</dbReference>
<feature type="region of interest" description="Disordered" evidence="1">
    <location>
        <begin position="1"/>
        <end position="24"/>
    </location>
</feature>
<dbReference type="Gene3D" id="2.30.29.80">
    <property type="match status" value="1"/>
</dbReference>
<sequence>MSPAGSGDPQAPDTGSGTDRTARYDVHLDAERRVRWRVVAPNGRVIARSARGHATAAACRSELDNLRARIGHLRPLMGRAEGGRGWCWSLAIDGGGGTLGNGGQIVAVSARTYERLESCQISYERFVRALLNGRVGEDW</sequence>
<gene>
    <name evidence="2" type="ORF">GCM10023205_75690</name>
</gene>
<evidence type="ECO:0008006" key="4">
    <source>
        <dbReference type="Google" id="ProtNLM"/>
    </source>
</evidence>
<dbReference type="InterPro" id="IPR036913">
    <property type="entry name" value="YegP-like_sf"/>
</dbReference>
<accession>A0ABP9IA61</accession>
<evidence type="ECO:0000313" key="3">
    <source>
        <dbReference type="Proteomes" id="UP001500466"/>
    </source>
</evidence>
<comment type="caution">
    <text evidence="2">The sequence shown here is derived from an EMBL/GenBank/DDBJ whole genome shotgun (WGS) entry which is preliminary data.</text>
</comment>
<organism evidence="2 3">
    <name type="scientific">Yinghuangia aomiensis</name>
    <dbReference type="NCBI Taxonomy" id="676205"/>
    <lineage>
        <taxon>Bacteria</taxon>
        <taxon>Bacillati</taxon>
        <taxon>Actinomycetota</taxon>
        <taxon>Actinomycetes</taxon>
        <taxon>Kitasatosporales</taxon>
        <taxon>Streptomycetaceae</taxon>
        <taxon>Yinghuangia</taxon>
    </lineage>
</organism>
<evidence type="ECO:0000256" key="1">
    <source>
        <dbReference type="SAM" id="MobiDB-lite"/>
    </source>
</evidence>
<name>A0ABP9IA61_9ACTN</name>
<dbReference type="SUPFAM" id="SSF160113">
    <property type="entry name" value="YegP-like"/>
    <property type="match status" value="1"/>
</dbReference>
<keyword evidence="3" id="KW-1185">Reference proteome</keyword>
<proteinExistence type="predicted"/>
<evidence type="ECO:0000313" key="2">
    <source>
        <dbReference type="EMBL" id="GAA4992149.1"/>
    </source>
</evidence>
<dbReference type="EMBL" id="BAABHS010000046">
    <property type="protein sequence ID" value="GAA4992149.1"/>
    <property type="molecule type" value="Genomic_DNA"/>
</dbReference>
<protein>
    <recommendedName>
        <fullName evidence="4">DUF1508 domain-containing protein</fullName>
    </recommendedName>
</protein>